<keyword evidence="4" id="KW-1185">Reference proteome</keyword>
<dbReference type="Proteomes" id="UP000334019">
    <property type="component" value="Chromosome"/>
</dbReference>
<dbReference type="EMBL" id="CP045851">
    <property type="protein sequence ID" value="QGG93825.1"/>
    <property type="molecule type" value="Genomic_DNA"/>
</dbReference>
<dbReference type="RefSeq" id="WP_153757931.1">
    <property type="nucleotide sequence ID" value="NZ_CP045851.1"/>
</dbReference>
<proteinExistence type="predicted"/>
<name>A0A5Q2RKV6_9ACTN</name>
<dbReference type="PANTHER" id="PTHR12049:SF7">
    <property type="entry name" value="PROTEIN ARGININE METHYLTRANSFERASE NDUFAF7, MITOCHONDRIAL"/>
    <property type="match status" value="1"/>
</dbReference>
<evidence type="ECO:0000313" key="4">
    <source>
        <dbReference type="Proteomes" id="UP000334019"/>
    </source>
</evidence>
<gene>
    <name evidence="3" type="ORF">GH723_01140</name>
</gene>
<dbReference type="InterPro" id="IPR003788">
    <property type="entry name" value="NDUFAF7"/>
</dbReference>
<dbReference type="Pfam" id="PF02636">
    <property type="entry name" value="Methyltransf_28"/>
    <property type="match status" value="1"/>
</dbReference>
<evidence type="ECO:0008006" key="5">
    <source>
        <dbReference type="Google" id="ProtNLM"/>
    </source>
</evidence>
<dbReference type="AlphaFoldDB" id="A0A5Q2RKV6"/>
<dbReference type="KEGG" id="atq:GH723_01140"/>
<dbReference type="InterPro" id="IPR038375">
    <property type="entry name" value="NDUFAF7_sf"/>
</dbReference>
<evidence type="ECO:0000256" key="1">
    <source>
        <dbReference type="ARBA" id="ARBA00022603"/>
    </source>
</evidence>
<dbReference type="GO" id="GO:0035243">
    <property type="term" value="F:protein-arginine omega-N symmetric methyltransferase activity"/>
    <property type="evidence" value="ECO:0007669"/>
    <property type="project" value="TreeGrafter"/>
</dbReference>
<keyword evidence="1" id="KW-0489">Methyltransferase</keyword>
<dbReference type="Gene3D" id="3.40.50.12710">
    <property type="match status" value="1"/>
</dbReference>
<organism evidence="3 4">
    <name type="scientific">Actinomarinicola tropica</name>
    <dbReference type="NCBI Taxonomy" id="2789776"/>
    <lineage>
        <taxon>Bacteria</taxon>
        <taxon>Bacillati</taxon>
        <taxon>Actinomycetota</taxon>
        <taxon>Acidimicrobiia</taxon>
        <taxon>Acidimicrobiales</taxon>
        <taxon>Iamiaceae</taxon>
        <taxon>Actinomarinicola</taxon>
    </lineage>
</organism>
<evidence type="ECO:0000313" key="3">
    <source>
        <dbReference type="EMBL" id="QGG93825.1"/>
    </source>
</evidence>
<dbReference type="SUPFAM" id="SSF53335">
    <property type="entry name" value="S-adenosyl-L-methionine-dependent methyltransferases"/>
    <property type="match status" value="1"/>
</dbReference>
<evidence type="ECO:0000256" key="2">
    <source>
        <dbReference type="ARBA" id="ARBA00022679"/>
    </source>
</evidence>
<reference evidence="3 4" key="1">
    <citation type="submission" date="2019-11" db="EMBL/GenBank/DDBJ databases">
        <authorList>
            <person name="He Y."/>
        </authorList>
    </citation>
    <scope>NUCLEOTIDE SEQUENCE [LARGE SCALE GENOMIC DNA]</scope>
    <source>
        <strain evidence="3 4">SCSIO 58843</strain>
    </source>
</reference>
<protein>
    <recommendedName>
        <fullName evidence="5">SAM-dependent methyltransferase</fullName>
    </recommendedName>
</protein>
<dbReference type="InterPro" id="IPR029063">
    <property type="entry name" value="SAM-dependent_MTases_sf"/>
</dbReference>
<dbReference type="PANTHER" id="PTHR12049">
    <property type="entry name" value="PROTEIN ARGININE METHYLTRANSFERASE NDUFAF7, MITOCHONDRIAL"/>
    <property type="match status" value="1"/>
</dbReference>
<dbReference type="GO" id="GO:0032259">
    <property type="term" value="P:methylation"/>
    <property type="evidence" value="ECO:0007669"/>
    <property type="project" value="UniProtKB-KW"/>
</dbReference>
<accession>A0A5Q2RKV6</accession>
<sequence>MSSTGDQSPLLAGIAHLVERHGPVPFSAVVDAALYDEAHGFYGSGRGHAGRRGDFITSPEVGPLFGTVVARALDRWWAELGRPDPFVVVEGGAGVGTLAIAVLAARPACRGALRYVLVERSPVLRQRQSEHLALAEPATALGVPGGHDGPVVASLGELPVTPFTGVVIANELLDNLAFDLLVRTADGWGEVRIGVDEADGEQPRLVRHVVPAGETASAAAERFAPDAGEGAVIPWQRAASEWVADALGVLERGRVVVVDYAVRTTAELAARPPEEWLRTYREHGRGGDPLTDLGTADITVEVALDQLEHAAGAPAAVVPQATWLREHGLDGLVEAGRRTWEERAGIGDLAAIRARSRIREAEALVDPAGLGAFLVAEWRVS</sequence>
<keyword evidence="2" id="KW-0808">Transferase</keyword>